<comment type="caution">
    <text evidence="7">The sequence shown here is derived from an EMBL/GenBank/DDBJ whole genome shotgun (WGS) entry which is preliminary data.</text>
</comment>
<dbReference type="PROSITE" id="PS01071">
    <property type="entry name" value="GRPE"/>
    <property type="match status" value="1"/>
</dbReference>
<dbReference type="Gene3D" id="2.30.22.10">
    <property type="entry name" value="Head domain of nucleotide exchange factor GrpE"/>
    <property type="match status" value="1"/>
</dbReference>
<keyword evidence="3 4" id="KW-0143">Chaperone</keyword>
<dbReference type="GO" id="GO:0051082">
    <property type="term" value="F:unfolded protein binding"/>
    <property type="evidence" value="ECO:0007669"/>
    <property type="project" value="TreeGrafter"/>
</dbReference>
<sequence length="238" mass="26481">MLRQAFSTSSRALRSAPRLSANTPLLRTQFQNAPAALSLRTAQPAVARWYSDAKEAPAEGEKAEAKEGAGEPDALAELKKSLEAKDAEARDWKDKCMRTVADFRNLQDRTQREVKTAREFAIQKFAKDLVESVDNLDRALTMVPAEKLAAKDEASQDLVNLYDGLKMTESILMQTLAKHGLERLSPEGEKFNPNEHEATFMAPQPDKENNFVFHVQQKGFKLNGRVLRAAKVGVVKNA</sequence>
<dbReference type="PANTHER" id="PTHR21237">
    <property type="entry name" value="GRPE PROTEIN"/>
    <property type="match status" value="1"/>
</dbReference>
<dbReference type="EMBL" id="JASWJB010000083">
    <property type="protein sequence ID" value="KAK2600099.1"/>
    <property type="molecule type" value="Genomic_DNA"/>
</dbReference>
<evidence type="ECO:0000313" key="8">
    <source>
        <dbReference type="Proteomes" id="UP001251528"/>
    </source>
</evidence>
<keyword evidence="8" id="KW-1185">Reference proteome</keyword>
<dbReference type="PRINTS" id="PR00773">
    <property type="entry name" value="GRPEPROTEIN"/>
</dbReference>
<dbReference type="InterPro" id="IPR009012">
    <property type="entry name" value="GrpE_head"/>
</dbReference>
<dbReference type="GO" id="GO:0000774">
    <property type="term" value="F:adenyl-nucleotide exchange factor activity"/>
    <property type="evidence" value="ECO:0007669"/>
    <property type="project" value="InterPro"/>
</dbReference>
<dbReference type="GO" id="GO:0042803">
    <property type="term" value="F:protein homodimerization activity"/>
    <property type="evidence" value="ECO:0007669"/>
    <property type="project" value="InterPro"/>
</dbReference>
<evidence type="ECO:0000313" key="7">
    <source>
        <dbReference type="EMBL" id="KAK2600099.1"/>
    </source>
</evidence>
<feature type="region of interest" description="Disordered" evidence="6">
    <location>
        <begin position="1"/>
        <end position="23"/>
    </location>
</feature>
<dbReference type="HAMAP" id="MF_01151">
    <property type="entry name" value="GrpE"/>
    <property type="match status" value="1"/>
</dbReference>
<dbReference type="CDD" id="cd00446">
    <property type="entry name" value="GrpE"/>
    <property type="match status" value="1"/>
</dbReference>
<evidence type="ECO:0000256" key="3">
    <source>
        <dbReference type="ARBA" id="ARBA00023186"/>
    </source>
</evidence>
<dbReference type="SUPFAM" id="SSF51064">
    <property type="entry name" value="Head domain of nucleotide exchange factor GrpE"/>
    <property type="match status" value="1"/>
</dbReference>
<evidence type="ECO:0000256" key="2">
    <source>
        <dbReference type="ARBA" id="ARBA00009054"/>
    </source>
</evidence>
<protein>
    <recommendedName>
        <fullName evidence="4">GrpE protein homolog</fullName>
    </recommendedName>
</protein>
<dbReference type="AlphaFoldDB" id="A0AAJ0CT01"/>
<dbReference type="Proteomes" id="UP001251528">
    <property type="component" value="Unassembled WGS sequence"/>
</dbReference>
<dbReference type="GO" id="GO:0051087">
    <property type="term" value="F:protein-folding chaperone binding"/>
    <property type="evidence" value="ECO:0007669"/>
    <property type="project" value="InterPro"/>
</dbReference>
<evidence type="ECO:0000256" key="1">
    <source>
        <dbReference type="ARBA" id="ARBA00004305"/>
    </source>
</evidence>
<evidence type="ECO:0000256" key="6">
    <source>
        <dbReference type="SAM" id="MobiDB-lite"/>
    </source>
</evidence>
<accession>A0AAJ0CT01</accession>
<dbReference type="GO" id="GO:0030150">
    <property type="term" value="P:protein import into mitochondrial matrix"/>
    <property type="evidence" value="ECO:0007669"/>
    <property type="project" value="TreeGrafter"/>
</dbReference>
<comment type="function">
    <text evidence="4">Essential component of the PAM complex, a complex required for the translocation of transit peptide-containing proteins from the inner membrane into the mitochondrial matrix in an ATP-dependent manner.</text>
</comment>
<proteinExistence type="inferred from homology"/>
<gene>
    <name evidence="7" type="primary">mge1</name>
    <name evidence="7" type="ORF">QQS21_005185</name>
</gene>
<dbReference type="GO" id="GO:0006457">
    <property type="term" value="P:protein folding"/>
    <property type="evidence" value="ECO:0007669"/>
    <property type="project" value="InterPro"/>
</dbReference>
<feature type="compositionally biased region" description="Basic and acidic residues" evidence="6">
    <location>
        <begin position="52"/>
        <end position="69"/>
    </location>
</feature>
<feature type="compositionally biased region" description="Low complexity" evidence="6">
    <location>
        <begin position="7"/>
        <end position="21"/>
    </location>
</feature>
<reference evidence="7" key="1">
    <citation type="submission" date="2023-06" db="EMBL/GenBank/DDBJ databases">
        <title>Conoideocrella luteorostrata (Hypocreales: Clavicipitaceae), a potential biocontrol fungus for elongate hemlock scale in United States Christmas tree production areas.</title>
        <authorList>
            <person name="Barrett H."/>
            <person name="Lovett B."/>
            <person name="Macias A.M."/>
            <person name="Stajich J.E."/>
            <person name="Kasson M.T."/>
        </authorList>
    </citation>
    <scope>NUCLEOTIDE SEQUENCE</scope>
    <source>
        <strain evidence="7">ARSEF 14590</strain>
    </source>
</reference>
<dbReference type="InterPro" id="IPR013805">
    <property type="entry name" value="GrpE_CC"/>
</dbReference>
<evidence type="ECO:0000256" key="5">
    <source>
        <dbReference type="RuleBase" id="RU004478"/>
    </source>
</evidence>
<dbReference type="PANTHER" id="PTHR21237:SF23">
    <property type="entry name" value="GRPE PROTEIN HOMOLOG, MITOCHONDRIAL"/>
    <property type="match status" value="1"/>
</dbReference>
<comment type="similarity">
    <text evidence="2 5">Belongs to the GrpE family.</text>
</comment>
<dbReference type="SUPFAM" id="SSF58014">
    <property type="entry name" value="Coiled-coil domain of nucleotide exchange factor GrpE"/>
    <property type="match status" value="1"/>
</dbReference>
<keyword evidence="4" id="KW-0496">Mitochondrion</keyword>
<dbReference type="Pfam" id="PF01025">
    <property type="entry name" value="GrpE"/>
    <property type="match status" value="1"/>
</dbReference>
<dbReference type="InterPro" id="IPR000740">
    <property type="entry name" value="GrpE"/>
</dbReference>
<dbReference type="GO" id="GO:0001405">
    <property type="term" value="C:PAM complex, Tim23 associated import motor"/>
    <property type="evidence" value="ECO:0007669"/>
    <property type="project" value="TreeGrafter"/>
</dbReference>
<comment type="subcellular location">
    <subcellularLocation>
        <location evidence="1 4">Mitochondrion matrix</location>
    </subcellularLocation>
</comment>
<dbReference type="Gene3D" id="3.90.20.20">
    <property type="match status" value="1"/>
</dbReference>
<feature type="region of interest" description="Disordered" evidence="6">
    <location>
        <begin position="52"/>
        <end position="74"/>
    </location>
</feature>
<name>A0AAJ0CT01_9HYPO</name>
<dbReference type="FunFam" id="2.30.22.10:FF:000002">
    <property type="entry name" value="GrpE protein homolog"/>
    <property type="match status" value="1"/>
</dbReference>
<evidence type="ECO:0000256" key="4">
    <source>
        <dbReference type="RuleBase" id="RU000640"/>
    </source>
</evidence>
<organism evidence="7 8">
    <name type="scientific">Conoideocrella luteorostrata</name>
    <dbReference type="NCBI Taxonomy" id="1105319"/>
    <lineage>
        <taxon>Eukaryota</taxon>
        <taxon>Fungi</taxon>
        <taxon>Dikarya</taxon>
        <taxon>Ascomycota</taxon>
        <taxon>Pezizomycotina</taxon>
        <taxon>Sordariomycetes</taxon>
        <taxon>Hypocreomycetidae</taxon>
        <taxon>Hypocreales</taxon>
        <taxon>Clavicipitaceae</taxon>
        <taxon>Conoideocrella</taxon>
    </lineage>
</organism>